<feature type="domain" description="HTH tetR-type" evidence="3">
    <location>
        <begin position="13"/>
        <end position="73"/>
    </location>
</feature>
<dbReference type="PROSITE" id="PS50977">
    <property type="entry name" value="HTH_TETR_2"/>
    <property type="match status" value="1"/>
</dbReference>
<dbReference type="InterPro" id="IPR001647">
    <property type="entry name" value="HTH_TetR"/>
</dbReference>
<dbReference type="Gene3D" id="1.10.10.60">
    <property type="entry name" value="Homeodomain-like"/>
    <property type="match status" value="1"/>
</dbReference>
<reference evidence="4" key="1">
    <citation type="journal article" date="2021" name="bioRxiv">
        <title>Unraveling nitrogen, sulfur and carbon metabolic pathways and microbial community transcriptional responses to substrate deprivation and toxicity stresses in a bioreactor mimicking anoxic brackish coastal sediment conditions.</title>
        <authorList>
            <person name="Martins P.D."/>
            <person name="Echeveste M.J."/>
            <person name="Arshad A."/>
            <person name="Kurth J."/>
            <person name="Ouboter H."/>
            <person name="Jetten M.S.M."/>
            <person name="Welte C.U."/>
        </authorList>
    </citation>
    <scope>NUCLEOTIDE SEQUENCE</scope>
    <source>
        <strain evidence="4">MAG_39</strain>
    </source>
</reference>
<evidence type="ECO:0000259" key="3">
    <source>
        <dbReference type="PROSITE" id="PS50977"/>
    </source>
</evidence>
<dbReference type="EMBL" id="JAIOIV010000152">
    <property type="protein sequence ID" value="MBZ0158454.1"/>
    <property type="molecule type" value="Genomic_DNA"/>
</dbReference>
<dbReference type="Gene3D" id="1.10.357.10">
    <property type="entry name" value="Tetracycline Repressor, domain 2"/>
    <property type="match status" value="1"/>
</dbReference>
<dbReference type="PANTHER" id="PTHR30055:SF212">
    <property type="entry name" value="TETR-FAMILY FAMILY TRANSCRIPTIONAL REGULATOR"/>
    <property type="match status" value="1"/>
</dbReference>
<evidence type="ECO:0000256" key="1">
    <source>
        <dbReference type="ARBA" id="ARBA00023125"/>
    </source>
</evidence>
<dbReference type="InterPro" id="IPR009057">
    <property type="entry name" value="Homeodomain-like_sf"/>
</dbReference>
<proteinExistence type="predicted"/>
<reference evidence="4" key="2">
    <citation type="submission" date="2021-08" db="EMBL/GenBank/DDBJ databases">
        <authorList>
            <person name="Dalcin Martins P."/>
        </authorList>
    </citation>
    <scope>NUCLEOTIDE SEQUENCE</scope>
    <source>
        <strain evidence="4">MAG_39</strain>
    </source>
</reference>
<sequence length="204" mass="23794">MMGIKQKRARYKEEFRREILDAARELFISEGYEKFSLRRLAEKIDYSPTTIYLYFKGKDDLLFAICEEVAEQFLANLNRIGTMHTDPLEALQQALLYLVEFGFNNPNQYKVFFFTNPTVYGPQEDFMEMESMARDSYFAFRKIVQNGIETGSLREMDPEVLTQALAVATHGLIAMTLYCKSFPWADRYLLAHTLVDGLLRGFRK</sequence>
<dbReference type="InterPro" id="IPR050109">
    <property type="entry name" value="HTH-type_TetR-like_transc_reg"/>
</dbReference>
<dbReference type="SUPFAM" id="SSF48498">
    <property type="entry name" value="Tetracyclin repressor-like, C-terminal domain"/>
    <property type="match status" value="1"/>
</dbReference>
<dbReference type="AlphaFoldDB" id="A0A953M3S5"/>
<name>A0A953M3S5_9BACT</name>
<evidence type="ECO:0000313" key="5">
    <source>
        <dbReference type="Proteomes" id="UP000705867"/>
    </source>
</evidence>
<feature type="DNA-binding region" description="H-T-H motif" evidence="2">
    <location>
        <begin position="36"/>
        <end position="55"/>
    </location>
</feature>
<keyword evidence="1 2" id="KW-0238">DNA-binding</keyword>
<dbReference type="SUPFAM" id="SSF46689">
    <property type="entry name" value="Homeodomain-like"/>
    <property type="match status" value="1"/>
</dbReference>
<dbReference type="InterPro" id="IPR036271">
    <property type="entry name" value="Tet_transcr_reg_TetR-rel_C_sf"/>
</dbReference>
<dbReference type="Proteomes" id="UP000705867">
    <property type="component" value="Unassembled WGS sequence"/>
</dbReference>
<dbReference type="Pfam" id="PF00440">
    <property type="entry name" value="TetR_N"/>
    <property type="match status" value="1"/>
</dbReference>
<accession>A0A953M3S5</accession>
<dbReference type="GO" id="GO:0003700">
    <property type="term" value="F:DNA-binding transcription factor activity"/>
    <property type="evidence" value="ECO:0007669"/>
    <property type="project" value="TreeGrafter"/>
</dbReference>
<evidence type="ECO:0000256" key="2">
    <source>
        <dbReference type="PROSITE-ProRule" id="PRU00335"/>
    </source>
</evidence>
<evidence type="ECO:0000313" key="4">
    <source>
        <dbReference type="EMBL" id="MBZ0158454.1"/>
    </source>
</evidence>
<dbReference type="PRINTS" id="PR00455">
    <property type="entry name" value="HTHTETR"/>
</dbReference>
<dbReference type="GO" id="GO:0000976">
    <property type="term" value="F:transcription cis-regulatory region binding"/>
    <property type="evidence" value="ECO:0007669"/>
    <property type="project" value="TreeGrafter"/>
</dbReference>
<dbReference type="PANTHER" id="PTHR30055">
    <property type="entry name" value="HTH-TYPE TRANSCRIPTIONAL REGULATOR RUTR"/>
    <property type="match status" value="1"/>
</dbReference>
<organism evidence="4 5">
    <name type="scientific">Candidatus Nitrobium versatile</name>
    <dbReference type="NCBI Taxonomy" id="2884831"/>
    <lineage>
        <taxon>Bacteria</taxon>
        <taxon>Pseudomonadati</taxon>
        <taxon>Nitrospirota</taxon>
        <taxon>Nitrospiria</taxon>
        <taxon>Nitrospirales</taxon>
        <taxon>Nitrospiraceae</taxon>
        <taxon>Candidatus Nitrobium</taxon>
    </lineage>
</organism>
<comment type="caution">
    <text evidence="4">The sequence shown here is derived from an EMBL/GenBank/DDBJ whole genome shotgun (WGS) entry which is preliminary data.</text>
</comment>
<gene>
    <name evidence="4" type="ORF">K8I29_19830</name>
</gene>
<protein>
    <submittedName>
        <fullName evidence="4">TetR/AcrR family transcriptional regulator</fullName>
    </submittedName>
</protein>